<evidence type="ECO:0000256" key="2">
    <source>
        <dbReference type="ARBA" id="ARBA00023015"/>
    </source>
</evidence>
<evidence type="ECO:0000256" key="3">
    <source>
        <dbReference type="ARBA" id="ARBA00023082"/>
    </source>
</evidence>
<dbReference type="InterPro" id="IPR039425">
    <property type="entry name" value="RNA_pol_sigma-70-like"/>
</dbReference>
<dbReference type="AlphaFoldDB" id="A0A9X3BV90"/>
<dbReference type="Proteomes" id="UP001141629">
    <property type="component" value="Unassembled WGS sequence"/>
</dbReference>
<dbReference type="RefSeq" id="WP_263998515.1">
    <property type="nucleotide sequence ID" value="NZ_JACKVK010000013.1"/>
</dbReference>
<dbReference type="CDD" id="cd06171">
    <property type="entry name" value="Sigma70_r4"/>
    <property type="match status" value="1"/>
</dbReference>
<dbReference type="NCBIfam" id="NF007227">
    <property type="entry name" value="PRK09645.1"/>
    <property type="match status" value="1"/>
</dbReference>
<organism evidence="8 9">
    <name type="scientific">Mycobacterium yunnanensis</name>
    <dbReference type="NCBI Taxonomy" id="368477"/>
    <lineage>
        <taxon>Bacteria</taxon>
        <taxon>Bacillati</taxon>
        <taxon>Actinomycetota</taxon>
        <taxon>Actinomycetes</taxon>
        <taxon>Mycobacteriales</taxon>
        <taxon>Mycobacteriaceae</taxon>
        <taxon>Mycobacterium</taxon>
    </lineage>
</organism>
<evidence type="ECO:0000256" key="4">
    <source>
        <dbReference type="ARBA" id="ARBA00023125"/>
    </source>
</evidence>
<dbReference type="Pfam" id="PF04545">
    <property type="entry name" value="Sigma70_r4"/>
    <property type="match status" value="1"/>
</dbReference>
<dbReference type="PANTHER" id="PTHR43133:SF52">
    <property type="entry name" value="ECF RNA POLYMERASE SIGMA FACTOR SIGL"/>
    <property type="match status" value="1"/>
</dbReference>
<evidence type="ECO:0000256" key="5">
    <source>
        <dbReference type="ARBA" id="ARBA00023163"/>
    </source>
</evidence>
<dbReference type="NCBIfam" id="TIGR02937">
    <property type="entry name" value="sigma70-ECF"/>
    <property type="match status" value="1"/>
</dbReference>
<dbReference type="SUPFAM" id="SSF88659">
    <property type="entry name" value="Sigma3 and sigma4 domains of RNA polymerase sigma factors"/>
    <property type="match status" value="1"/>
</dbReference>
<evidence type="ECO:0000313" key="9">
    <source>
        <dbReference type="Proteomes" id="UP001141629"/>
    </source>
</evidence>
<dbReference type="PANTHER" id="PTHR43133">
    <property type="entry name" value="RNA POLYMERASE ECF-TYPE SIGMA FACTO"/>
    <property type="match status" value="1"/>
</dbReference>
<keyword evidence="3" id="KW-0731">Sigma factor</keyword>
<dbReference type="SUPFAM" id="SSF88946">
    <property type="entry name" value="Sigma2 domain of RNA polymerase sigma factors"/>
    <property type="match status" value="1"/>
</dbReference>
<dbReference type="InterPro" id="IPR036388">
    <property type="entry name" value="WH-like_DNA-bd_sf"/>
</dbReference>
<sequence>MTDSSPEPRQTVDPANAELLKVIHDEHGPALNRFVLRLTRGDREFAEDVVQESLLRLWQNETILTTYSQDSTRAWLHTVARNLVIDDRRSSRYKREFQTDVVPERSAPDIFGPAVDKWVVSDALRSLSPEHRTVLVRAHYLGQTAVEIAHHEGIPPGTVKSRLHYALRALRVALEERGVVK</sequence>
<comment type="similarity">
    <text evidence="1">Belongs to the sigma-70 factor family. ECF subfamily.</text>
</comment>
<keyword evidence="5" id="KW-0804">Transcription</keyword>
<accession>A0A9X3BV90</accession>
<dbReference type="EMBL" id="JACKVK010000013">
    <property type="protein sequence ID" value="MCV7423559.1"/>
    <property type="molecule type" value="Genomic_DNA"/>
</dbReference>
<dbReference type="InterPro" id="IPR013324">
    <property type="entry name" value="RNA_pol_sigma_r3/r4-like"/>
</dbReference>
<dbReference type="InterPro" id="IPR007627">
    <property type="entry name" value="RNA_pol_sigma70_r2"/>
</dbReference>
<evidence type="ECO:0000259" key="6">
    <source>
        <dbReference type="Pfam" id="PF04542"/>
    </source>
</evidence>
<evidence type="ECO:0000313" key="8">
    <source>
        <dbReference type="EMBL" id="MCV7423559.1"/>
    </source>
</evidence>
<dbReference type="GO" id="GO:0016987">
    <property type="term" value="F:sigma factor activity"/>
    <property type="evidence" value="ECO:0007669"/>
    <property type="project" value="UniProtKB-KW"/>
</dbReference>
<dbReference type="InterPro" id="IPR007630">
    <property type="entry name" value="RNA_pol_sigma70_r4"/>
</dbReference>
<proteinExistence type="inferred from homology"/>
<gene>
    <name evidence="8" type="ORF">H7K45_23670</name>
</gene>
<dbReference type="InterPro" id="IPR013325">
    <property type="entry name" value="RNA_pol_sigma_r2"/>
</dbReference>
<keyword evidence="4" id="KW-0238">DNA-binding</keyword>
<keyword evidence="2" id="KW-0805">Transcription regulation</keyword>
<comment type="caution">
    <text evidence="8">The sequence shown here is derived from an EMBL/GenBank/DDBJ whole genome shotgun (WGS) entry which is preliminary data.</text>
</comment>
<feature type="domain" description="RNA polymerase sigma-70 region 2" evidence="6">
    <location>
        <begin position="25"/>
        <end position="91"/>
    </location>
</feature>
<dbReference type="GO" id="GO:0003677">
    <property type="term" value="F:DNA binding"/>
    <property type="evidence" value="ECO:0007669"/>
    <property type="project" value="UniProtKB-KW"/>
</dbReference>
<evidence type="ECO:0000256" key="1">
    <source>
        <dbReference type="ARBA" id="ARBA00010641"/>
    </source>
</evidence>
<feature type="domain" description="RNA polymerase sigma-70 region 4" evidence="7">
    <location>
        <begin position="123"/>
        <end position="171"/>
    </location>
</feature>
<evidence type="ECO:0000259" key="7">
    <source>
        <dbReference type="Pfam" id="PF04545"/>
    </source>
</evidence>
<reference evidence="8" key="1">
    <citation type="submission" date="2020-07" db="EMBL/GenBank/DDBJ databases">
        <authorList>
            <person name="Pettersson B.M.F."/>
            <person name="Behra P.R.K."/>
            <person name="Ramesh M."/>
            <person name="Das S."/>
            <person name="Dasgupta S."/>
            <person name="Kirsebom L.A."/>
        </authorList>
    </citation>
    <scope>NUCLEOTIDE SEQUENCE</scope>
    <source>
        <strain evidence="8">DSM 44838</strain>
    </source>
</reference>
<keyword evidence="9" id="KW-1185">Reference proteome</keyword>
<name>A0A9X3BV90_9MYCO</name>
<reference evidence="8" key="2">
    <citation type="journal article" date="2022" name="BMC Genomics">
        <title>Comparative genome analysis of mycobacteria focusing on tRNA and non-coding RNA.</title>
        <authorList>
            <person name="Behra P.R.K."/>
            <person name="Pettersson B.M.F."/>
            <person name="Ramesh M."/>
            <person name="Das S."/>
            <person name="Dasgupta S."/>
            <person name="Kirsebom L.A."/>
        </authorList>
    </citation>
    <scope>NUCLEOTIDE SEQUENCE</scope>
    <source>
        <strain evidence="8">DSM 44838</strain>
    </source>
</reference>
<dbReference type="Gene3D" id="1.10.1740.10">
    <property type="match status" value="1"/>
</dbReference>
<dbReference type="Gene3D" id="1.10.10.10">
    <property type="entry name" value="Winged helix-like DNA-binding domain superfamily/Winged helix DNA-binding domain"/>
    <property type="match status" value="1"/>
</dbReference>
<dbReference type="GO" id="GO:0006352">
    <property type="term" value="P:DNA-templated transcription initiation"/>
    <property type="evidence" value="ECO:0007669"/>
    <property type="project" value="InterPro"/>
</dbReference>
<dbReference type="InterPro" id="IPR014284">
    <property type="entry name" value="RNA_pol_sigma-70_dom"/>
</dbReference>
<protein>
    <submittedName>
        <fullName evidence="8">Sigma-70 family RNA polymerase sigma factor</fullName>
    </submittedName>
</protein>
<dbReference type="Pfam" id="PF04542">
    <property type="entry name" value="Sigma70_r2"/>
    <property type="match status" value="1"/>
</dbReference>